<dbReference type="Proteomes" id="UP000650605">
    <property type="component" value="Unassembled WGS sequence"/>
</dbReference>
<dbReference type="Pfam" id="PF13692">
    <property type="entry name" value="Glyco_trans_1_4"/>
    <property type="match status" value="1"/>
</dbReference>
<dbReference type="RefSeq" id="WP_165147204.1">
    <property type="nucleotide sequence ID" value="NZ_JAEHFQ010000003.1"/>
</dbReference>
<reference evidence="1" key="1">
    <citation type="submission" date="2020-12" db="EMBL/GenBank/DDBJ databases">
        <title>Paenibacillus polymyxa LMG 27872: a double-edged sword.</title>
        <authorList>
            <person name="Langendries S."/>
            <person name="Garcia Mendez S."/>
            <person name="Beirinckx S."/>
            <person name="Viaene T."/>
            <person name="Baeyen S."/>
            <person name="Goeminne G."/>
            <person name="Willems A."/>
            <person name="Debode J."/>
            <person name="Goormachtig S."/>
        </authorList>
    </citation>
    <scope>NUCLEOTIDE SEQUENCE</scope>
    <source>
        <strain evidence="1">LMG 27872</strain>
    </source>
</reference>
<dbReference type="EMBL" id="JAEHFQ010000003">
    <property type="protein sequence ID" value="MBM0632752.1"/>
    <property type="molecule type" value="Genomic_DNA"/>
</dbReference>
<dbReference type="SUPFAM" id="SSF53756">
    <property type="entry name" value="UDP-Glycosyltransferase/glycogen phosphorylase"/>
    <property type="match status" value="1"/>
</dbReference>
<protein>
    <submittedName>
        <fullName evidence="1">Glycosyltransferase family 1 protein</fullName>
    </submittedName>
</protein>
<organism evidence="1 2">
    <name type="scientific">Paenibacillus polymyxa</name>
    <name type="common">Bacillus polymyxa</name>
    <dbReference type="NCBI Taxonomy" id="1406"/>
    <lineage>
        <taxon>Bacteria</taxon>
        <taxon>Bacillati</taxon>
        <taxon>Bacillota</taxon>
        <taxon>Bacilli</taxon>
        <taxon>Bacillales</taxon>
        <taxon>Paenibacillaceae</taxon>
        <taxon>Paenibacillus</taxon>
    </lineage>
</organism>
<accession>A0A8I1IQE9</accession>
<dbReference type="GO" id="GO:0016740">
    <property type="term" value="F:transferase activity"/>
    <property type="evidence" value="ECO:0007669"/>
    <property type="project" value="UniProtKB-KW"/>
</dbReference>
<proteinExistence type="predicted"/>
<dbReference type="AlphaFoldDB" id="A0A8I1IQE9"/>
<dbReference type="Gene3D" id="3.40.50.2000">
    <property type="entry name" value="Glycogen Phosphorylase B"/>
    <property type="match status" value="1"/>
</dbReference>
<sequence length="358" mass="40928">MEIFSQQIQSHTNRRLAVIDTKFPWKLSGFRYWENFNIFEQRPDTLFFATEPNDDYFPSKVYPFSDFMKVAVSEGVTDVYCVFLNLTLSLLGHGFLPDGSYLPGANPNLNIKPFLDDRNINLHATLYPGGGLDPWTKKEFLSIAGQHCSTVFTNINEVMESIVGSIYYPVVINTDLYTFKQKKVEVPIQLTFCAFNAIRKGFPIMADAFNRLTDDFHLNLIGDWEDQLLLLKNKNYTFYGLLSPEELKSVYERTHIFLNCSVPDRFALDGFPTTAAVDAISTGCVLVTTNPRNDRFILEEGKDYFEVEPNGYAISERLFWIQDHFEEALIVGKNGSNKIKSKFNASQIVKSKLANIFK</sequence>
<comment type="caution">
    <text evidence="1">The sequence shown here is derived from an EMBL/GenBank/DDBJ whole genome shotgun (WGS) entry which is preliminary data.</text>
</comment>
<evidence type="ECO:0000313" key="2">
    <source>
        <dbReference type="Proteomes" id="UP000650605"/>
    </source>
</evidence>
<evidence type="ECO:0000313" key="1">
    <source>
        <dbReference type="EMBL" id="MBM0632752.1"/>
    </source>
</evidence>
<keyword evidence="1" id="KW-0808">Transferase</keyword>
<name>A0A8I1IQE9_PAEPO</name>
<gene>
    <name evidence="1" type="ORF">JDW19_06370</name>
</gene>